<dbReference type="FunFam" id="1.10.510.10:FF:000388">
    <property type="entry name" value="Leucine-rich repeat receptor-like tyrosine-protein kinase PXC3"/>
    <property type="match status" value="1"/>
</dbReference>
<evidence type="ECO:0000256" key="4">
    <source>
        <dbReference type="ARBA" id="ARBA00022692"/>
    </source>
</evidence>
<dbReference type="Pfam" id="PF00560">
    <property type="entry name" value="LRR_1"/>
    <property type="match status" value="2"/>
</dbReference>
<evidence type="ECO:0000259" key="14">
    <source>
        <dbReference type="PROSITE" id="PS50011"/>
    </source>
</evidence>
<gene>
    <name evidence="15" type="ORF">Sjap_013057</name>
</gene>
<keyword evidence="7" id="KW-0547">Nucleotide-binding</keyword>
<name>A0AAP0IY03_9MAGN</name>
<organism evidence="15 16">
    <name type="scientific">Stephania japonica</name>
    <dbReference type="NCBI Taxonomy" id="461633"/>
    <lineage>
        <taxon>Eukaryota</taxon>
        <taxon>Viridiplantae</taxon>
        <taxon>Streptophyta</taxon>
        <taxon>Embryophyta</taxon>
        <taxon>Tracheophyta</taxon>
        <taxon>Spermatophyta</taxon>
        <taxon>Magnoliopsida</taxon>
        <taxon>Ranunculales</taxon>
        <taxon>Menispermaceae</taxon>
        <taxon>Menispermoideae</taxon>
        <taxon>Cissampelideae</taxon>
        <taxon>Stephania</taxon>
    </lineage>
</organism>
<dbReference type="PROSITE" id="PS50011">
    <property type="entry name" value="PROTEIN_KINASE_DOM"/>
    <property type="match status" value="1"/>
</dbReference>
<keyword evidence="16" id="KW-1185">Reference proteome</keyword>
<keyword evidence="12" id="KW-0325">Glycoprotein</keyword>
<comment type="subcellular location">
    <subcellularLocation>
        <location evidence="1">Membrane</location>
        <topology evidence="1">Single-pass type I membrane protein</topology>
    </subcellularLocation>
</comment>
<keyword evidence="10 13" id="KW-0472">Membrane</keyword>
<evidence type="ECO:0000256" key="6">
    <source>
        <dbReference type="ARBA" id="ARBA00022737"/>
    </source>
</evidence>
<evidence type="ECO:0000256" key="11">
    <source>
        <dbReference type="ARBA" id="ARBA00023170"/>
    </source>
</evidence>
<dbReference type="GO" id="GO:0016020">
    <property type="term" value="C:membrane"/>
    <property type="evidence" value="ECO:0007669"/>
    <property type="project" value="UniProtKB-SubCell"/>
</dbReference>
<dbReference type="InterPro" id="IPR011009">
    <property type="entry name" value="Kinase-like_dom_sf"/>
</dbReference>
<dbReference type="InterPro" id="IPR000719">
    <property type="entry name" value="Prot_kinase_dom"/>
</dbReference>
<dbReference type="Pfam" id="PF08263">
    <property type="entry name" value="LRRNT_2"/>
    <property type="match status" value="1"/>
</dbReference>
<dbReference type="InterPro" id="IPR013210">
    <property type="entry name" value="LRR_N_plant-typ"/>
</dbReference>
<dbReference type="InterPro" id="IPR050647">
    <property type="entry name" value="Plant_LRR-RLKs"/>
</dbReference>
<dbReference type="Gene3D" id="1.10.510.10">
    <property type="entry name" value="Transferase(Phosphotransferase) domain 1"/>
    <property type="match status" value="1"/>
</dbReference>
<dbReference type="GO" id="GO:0005524">
    <property type="term" value="F:ATP binding"/>
    <property type="evidence" value="ECO:0007669"/>
    <property type="project" value="UniProtKB-KW"/>
</dbReference>
<keyword evidence="4 13" id="KW-0812">Transmembrane</keyword>
<dbReference type="Pfam" id="PF13855">
    <property type="entry name" value="LRR_8"/>
    <property type="match status" value="1"/>
</dbReference>
<evidence type="ECO:0000256" key="7">
    <source>
        <dbReference type="ARBA" id="ARBA00022741"/>
    </source>
</evidence>
<accession>A0AAP0IY03</accession>
<proteinExistence type="predicted"/>
<dbReference type="FunFam" id="3.30.200.20:FF:000652">
    <property type="entry name" value="probably inactive leucine-rich repeat receptor-like protein kinase At5g06940"/>
    <property type="match status" value="1"/>
</dbReference>
<keyword evidence="9 13" id="KW-1133">Transmembrane helix</keyword>
<dbReference type="InterPro" id="IPR001245">
    <property type="entry name" value="Ser-Thr/Tyr_kinase_cat_dom"/>
</dbReference>
<keyword evidence="11" id="KW-0675">Receptor</keyword>
<evidence type="ECO:0000256" key="12">
    <source>
        <dbReference type="ARBA" id="ARBA00023180"/>
    </source>
</evidence>
<dbReference type="GO" id="GO:0004672">
    <property type="term" value="F:protein kinase activity"/>
    <property type="evidence" value="ECO:0007669"/>
    <property type="project" value="InterPro"/>
</dbReference>
<dbReference type="InterPro" id="IPR032675">
    <property type="entry name" value="LRR_dom_sf"/>
</dbReference>
<keyword evidence="3" id="KW-0808">Transferase</keyword>
<feature type="transmembrane region" description="Helical" evidence="13">
    <location>
        <begin position="562"/>
        <end position="583"/>
    </location>
</feature>
<dbReference type="SMART" id="SM00369">
    <property type="entry name" value="LRR_TYP"/>
    <property type="match status" value="7"/>
</dbReference>
<keyword evidence="2" id="KW-0433">Leucine-rich repeat</keyword>
<dbReference type="GO" id="GO:0033612">
    <property type="term" value="F:receptor serine/threonine kinase binding"/>
    <property type="evidence" value="ECO:0007669"/>
    <property type="project" value="TreeGrafter"/>
</dbReference>
<keyword evidence="8" id="KW-0067">ATP-binding</keyword>
<keyword evidence="5" id="KW-0732">Signal</keyword>
<keyword evidence="6" id="KW-0677">Repeat</keyword>
<evidence type="ECO:0000256" key="3">
    <source>
        <dbReference type="ARBA" id="ARBA00022679"/>
    </source>
</evidence>
<reference evidence="15 16" key="1">
    <citation type="submission" date="2024-01" db="EMBL/GenBank/DDBJ databases">
        <title>Genome assemblies of Stephania.</title>
        <authorList>
            <person name="Yang L."/>
        </authorList>
    </citation>
    <scope>NUCLEOTIDE SEQUENCE [LARGE SCALE GENOMIC DNA]</scope>
    <source>
        <strain evidence="15">QJT</strain>
        <tissue evidence="15">Leaf</tissue>
    </source>
</reference>
<dbReference type="PANTHER" id="PTHR48056">
    <property type="entry name" value="LRR RECEPTOR-LIKE SERINE/THREONINE-PROTEIN KINASE-RELATED"/>
    <property type="match status" value="1"/>
</dbReference>
<dbReference type="PANTHER" id="PTHR48056:SF31">
    <property type="entry name" value="PROTEIN KINASE DOMAIN-CONTAINING PROTEIN"/>
    <property type="match status" value="1"/>
</dbReference>
<dbReference type="PROSITE" id="PS51450">
    <property type="entry name" value="LRR"/>
    <property type="match status" value="2"/>
</dbReference>
<dbReference type="AlphaFoldDB" id="A0AAP0IY03"/>
<evidence type="ECO:0000256" key="10">
    <source>
        <dbReference type="ARBA" id="ARBA00023136"/>
    </source>
</evidence>
<dbReference type="Proteomes" id="UP001417504">
    <property type="component" value="Unassembled WGS sequence"/>
</dbReference>
<evidence type="ECO:0000256" key="9">
    <source>
        <dbReference type="ARBA" id="ARBA00022989"/>
    </source>
</evidence>
<evidence type="ECO:0000256" key="5">
    <source>
        <dbReference type="ARBA" id="ARBA00022729"/>
    </source>
</evidence>
<evidence type="ECO:0000256" key="13">
    <source>
        <dbReference type="SAM" id="Phobius"/>
    </source>
</evidence>
<protein>
    <recommendedName>
        <fullName evidence="14">Protein kinase domain-containing protein</fullName>
    </recommendedName>
</protein>
<dbReference type="Gene3D" id="3.30.200.20">
    <property type="entry name" value="Phosphorylase Kinase, domain 1"/>
    <property type="match status" value="1"/>
</dbReference>
<dbReference type="FunFam" id="3.80.10.10:FF:000534">
    <property type="entry name" value="Probably inactive leucine-rich repeat receptor-like protein kinase At5g06940"/>
    <property type="match status" value="1"/>
</dbReference>
<dbReference type="Gene3D" id="3.80.10.10">
    <property type="entry name" value="Ribonuclease Inhibitor"/>
    <property type="match status" value="4"/>
</dbReference>
<evidence type="ECO:0000313" key="15">
    <source>
        <dbReference type="EMBL" id="KAK9123455.1"/>
    </source>
</evidence>
<dbReference type="InterPro" id="IPR003591">
    <property type="entry name" value="Leu-rich_rpt_typical-subtyp"/>
</dbReference>
<sequence length="888" mass="97143">MSMAISNTTTTFNALFFFFSVVNILIIIISSSSSSSATAVVVDEQQVLLTFKASIEDPTSSLSSTWSNTSHTHLCNWTGITCSTSPTTPFLSITSLNLQGLNLSGTISPSICQLPTLTHLILSQNHFNHPIPLHLSQCTSLERLNLSDNLIWGTIPDQISLLKSLRVLDLSGNNIEGRIPDGLGGLKNLQVLDLGRNLFSGTLSSSVFGNFSELLLLDLSENPLLVSEIPSEIGKLGKLQQIFLQRSGFVGSIPDSFVGLVGLEVLDISSNNLTGEIPRGFGLALHNLASLDVSQNKLIGPFPTGICNGKQVINLNFHSNFFNGSLTESFEECLKLESFQVQNNGFHGDFPNGLWTLPKIKLIRAGSNRFSGEIPDSIRAAKQIEQIQIDNNSFTGRVPVGLGLLRSLYRFSASLNSFYGELPENICDSPAMSILDLSHNSFSGRIPEFKQCRRLVSVSLADNSLSGNIPNSLAELPVLTYLDLSRNNLTGLIPPELQNLKLALFNVSFNRLSGEVPTSLISGLPASFLQGNPDLCGQGLPRTCSVVENKQRSIQLSKTACALISVAFAIGLVLVSFGFFSVYKWSKKKSGPGGWNLVLFYPLRITESDFIMGMNEKSDVGHEGIFGGVNVTRLRSGEFIAVKKLMNSGSLSIKSLKADIKILAKIRHKNIAKVLGFCYSEDSIFLIYEFVQNGSLQDVVRRLEVQLPWNMRLQIALGAAQGLAYLHKDYVPRLLHRNVKSANILLDSDFAPKLTHFALDRVVGEHAFESTIASEFNSSCYIAPEFGYNKKATEQMDVYSFGVVLLELVTGRQDQLLESQDSVDILTWVRRKINTTNGPLQVLDPKISGSSQEAMLGALDIALQCTSVLPEKRPTIFEVVRSLQILEG</sequence>
<dbReference type="Pfam" id="PF07714">
    <property type="entry name" value="PK_Tyr_Ser-Thr"/>
    <property type="match status" value="1"/>
</dbReference>
<comment type="caution">
    <text evidence="15">The sequence shown here is derived from an EMBL/GenBank/DDBJ whole genome shotgun (WGS) entry which is preliminary data.</text>
</comment>
<dbReference type="EMBL" id="JBBNAE010000005">
    <property type="protein sequence ID" value="KAK9123455.1"/>
    <property type="molecule type" value="Genomic_DNA"/>
</dbReference>
<evidence type="ECO:0000256" key="2">
    <source>
        <dbReference type="ARBA" id="ARBA00022614"/>
    </source>
</evidence>
<feature type="transmembrane region" description="Helical" evidence="13">
    <location>
        <begin position="12"/>
        <end position="30"/>
    </location>
</feature>
<evidence type="ECO:0000313" key="16">
    <source>
        <dbReference type="Proteomes" id="UP001417504"/>
    </source>
</evidence>
<dbReference type="InterPro" id="IPR001611">
    <property type="entry name" value="Leu-rich_rpt"/>
</dbReference>
<evidence type="ECO:0000256" key="1">
    <source>
        <dbReference type="ARBA" id="ARBA00004479"/>
    </source>
</evidence>
<evidence type="ECO:0000256" key="8">
    <source>
        <dbReference type="ARBA" id="ARBA00022840"/>
    </source>
</evidence>
<dbReference type="SUPFAM" id="SSF52058">
    <property type="entry name" value="L domain-like"/>
    <property type="match status" value="2"/>
</dbReference>
<dbReference type="SUPFAM" id="SSF56112">
    <property type="entry name" value="Protein kinase-like (PK-like)"/>
    <property type="match status" value="1"/>
</dbReference>
<dbReference type="FunFam" id="3.80.10.10:FF:000516">
    <property type="entry name" value="Leucine-rich repeat family protein"/>
    <property type="match status" value="1"/>
</dbReference>
<feature type="domain" description="Protein kinase" evidence="14">
    <location>
        <begin position="615"/>
        <end position="886"/>
    </location>
</feature>